<name>A0A3S3UMW7_9RHOB</name>
<dbReference type="AlphaFoldDB" id="A0A3S3UMW7"/>
<comment type="caution">
    <text evidence="1">The sequence shown here is derived from an EMBL/GenBank/DDBJ whole genome shotgun (WGS) entry which is preliminary data.</text>
</comment>
<reference evidence="1 2" key="1">
    <citation type="journal article" date="2015" name="Int. J. Syst. Evol. Microbiol.">
        <title>Gemmobacter intermedius sp. nov., isolated from a white stork (Ciconia ciconia).</title>
        <authorList>
            <person name="Kampfer P."/>
            <person name="Jerzak L."/>
            <person name="Wilharm G."/>
            <person name="Golke J."/>
            <person name="Busse H.J."/>
            <person name="Glaeser S.P."/>
        </authorList>
    </citation>
    <scope>NUCLEOTIDE SEQUENCE [LARGE SCALE GENOMIC DNA]</scope>
    <source>
        <strain evidence="1 2">119/4</strain>
    </source>
</reference>
<gene>
    <name evidence="1" type="ORF">EP867_02660</name>
</gene>
<protein>
    <recommendedName>
        <fullName evidence="3">Class I SAM-dependent methyltransferase</fullName>
    </recommendedName>
</protein>
<dbReference type="Proteomes" id="UP000287168">
    <property type="component" value="Unassembled WGS sequence"/>
</dbReference>
<dbReference type="OrthoDB" id="7445868at2"/>
<dbReference type="EMBL" id="SBLC01000003">
    <property type="protein sequence ID" value="RWY44430.1"/>
    <property type="molecule type" value="Genomic_DNA"/>
</dbReference>
<proteinExistence type="predicted"/>
<organism evidence="1 2">
    <name type="scientific">Falsigemmobacter intermedius</name>
    <dbReference type="NCBI Taxonomy" id="1553448"/>
    <lineage>
        <taxon>Bacteria</taxon>
        <taxon>Pseudomonadati</taxon>
        <taxon>Pseudomonadota</taxon>
        <taxon>Alphaproteobacteria</taxon>
        <taxon>Rhodobacterales</taxon>
        <taxon>Paracoccaceae</taxon>
        <taxon>Falsigemmobacter</taxon>
    </lineage>
</organism>
<sequence>MRSTARPALAVKPVLTLPEAEAQALRHALEAAQVVLEYGSGGSTVLASELPDKVIFSVESDADWAAGLGDWLRANPGASSVTLHHADIGPVRDWGYPADYSKFAAWPAYPHSVWDRPDFQQPDLVLIDGRFRAACFATVALRSTKPVTVLFDDYRDRKEYHTVCRLAEPVEMIGRMARFELLPMTLPRALAGWYAGLFFRSR</sequence>
<dbReference type="Gene3D" id="3.40.50.150">
    <property type="entry name" value="Vaccinia Virus protein VP39"/>
    <property type="match status" value="1"/>
</dbReference>
<dbReference type="InterPro" id="IPR029063">
    <property type="entry name" value="SAM-dependent_MTases_sf"/>
</dbReference>
<evidence type="ECO:0008006" key="3">
    <source>
        <dbReference type="Google" id="ProtNLM"/>
    </source>
</evidence>
<evidence type="ECO:0000313" key="2">
    <source>
        <dbReference type="Proteomes" id="UP000287168"/>
    </source>
</evidence>
<accession>A0A3S3UMW7</accession>
<evidence type="ECO:0000313" key="1">
    <source>
        <dbReference type="EMBL" id="RWY44430.1"/>
    </source>
</evidence>
<keyword evidence="2" id="KW-1185">Reference proteome</keyword>